<proteinExistence type="inferred from homology"/>
<dbReference type="PANTHER" id="PTHR12000">
    <property type="entry name" value="HEMOGLOBINASE FAMILY MEMBER"/>
    <property type="match status" value="1"/>
</dbReference>
<dbReference type="AlphaFoldDB" id="A0AAP0N512"/>
<dbReference type="Gene3D" id="3.40.50.1460">
    <property type="match status" value="1"/>
</dbReference>
<comment type="similarity">
    <text evidence="1">Belongs to the peptidase C13 family.</text>
</comment>
<accession>A0AAP0N512</accession>
<dbReference type="EMBL" id="JBCGBO010000001">
    <property type="protein sequence ID" value="KAK9229864.1"/>
    <property type="molecule type" value="Genomic_DNA"/>
</dbReference>
<reference evidence="2 3" key="1">
    <citation type="submission" date="2024-05" db="EMBL/GenBank/DDBJ databases">
        <title>Haplotype-resolved chromosome-level genome assembly of Huyou (Citrus changshanensis).</title>
        <authorList>
            <person name="Miao C."/>
            <person name="Chen W."/>
            <person name="Wu Y."/>
            <person name="Wang L."/>
            <person name="Zhao S."/>
            <person name="Grierson D."/>
            <person name="Xu C."/>
            <person name="Chen K."/>
        </authorList>
    </citation>
    <scope>NUCLEOTIDE SEQUENCE [LARGE SCALE GENOMIC DNA]</scope>
    <source>
        <strain evidence="2">01-14</strain>
        <tissue evidence="2">Leaf</tissue>
    </source>
</reference>
<dbReference type="Proteomes" id="UP001428341">
    <property type="component" value="Unassembled WGS sequence"/>
</dbReference>
<dbReference type="GO" id="GO:0004197">
    <property type="term" value="F:cysteine-type endopeptidase activity"/>
    <property type="evidence" value="ECO:0007669"/>
    <property type="project" value="TreeGrafter"/>
</dbReference>
<dbReference type="GO" id="GO:0005773">
    <property type="term" value="C:vacuole"/>
    <property type="evidence" value="ECO:0007669"/>
    <property type="project" value="GOC"/>
</dbReference>
<evidence type="ECO:0000313" key="2">
    <source>
        <dbReference type="EMBL" id="KAK9229864.1"/>
    </source>
</evidence>
<keyword evidence="3" id="KW-1185">Reference proteome</keyword>
<dbReference type="GO" id="GO:0006624">
    <property type="term" value="P:vacuolar protein processing"/>
    <property type="evidence" value="ECO:0007669"/>
    <property type="project" value="TreeGrafter"/>
</dbReference>
<protein>
    <submittedName>
        <fullName evidence="2">Uncharacterized protein</fullName>
    </submittedName>
</protein>
<evidence type="ECO:0000313" key="3">
    <source>
        <dbReference type="Proteomes" id="UP001428341"/>
    </source>
</evidence>
<dbReference type="GO" id="GO:0051603">
    <property type="term" value="P:proteolysis involved in protein catabolic process"/>
    <property type="evidence" value="ECO:0007669"/>
    <property type="project" value="TreeGrafter"/>
</dbReference>
<dbReference type="PANTHER" id="PTHR12000:SF50">
    <property type="entry name" value="VACUOLAR-PROCESSING ENZYME GAMMA-ISOZYME"/>
    <property type="match status" value="1"/>
</dbReference>
<organism evidence="2 3">
    <name type="scientific">Citrus x changshan-huyou</name>
    <dbReference type="NCBI Taxonomy" id="2935761"/>
    <lineage>
        <taxon>Eukaryota</taxon>
        <taxon>Viridiplantae</taxon>
        <taxon>Streptophyta</taxon>
        <taxon>Embryophyta</taxon>
        <taxon>Tracheophyta</taxon>
        <taxon>Spermatophyta</taxon>
        <taxon>Magnoliopsida</taxon>
        <taxon>eudicotyledons</taxon>
        <taxon>Gunneridae</taxon>
        <taxon>Pentapetalae</taxon>
        <taxon>rosids</taxon>
        <taxon>malvids</taxon>
        <taxon>Sapindales</taxon>
        <taxon>Rutaceae</taxon>
        <taxon>Aurantioideae</taxon>
        <taxon>Citrus</taxon>
    </lineage>
</organism>
<comment type="caution">
    <text evidence="2">The sequence shown here is derived from an EMBL/GenBank/DDBJ whole genome shotgun (WGS) entry which is preliminary data.</text>
</comment>
<dbReference type="InterPro" id="IPR001096">
    <property type="entry name" value="Peptidase_C13"/>
</dbReference>
<dbReference type="Pfam" id="PF01650">
    <property type="entry name" value="Peptidase_C13"/>
    <property type="match status" value="1"/>
</dbReference>
<name>A0AAP0N512_9ROSI</name>
<sequence length="74" mass="8508">MQIMVAPRCLVRMPSGDNLYAKDLIEVFERKHEAKSYKRIVFYLEACESGSMFDGLLTENKNIYMAFPLCRAPG</sequence>
<gene>
    <name evidence="2" type="ORF">WN944_022830</name>
</gene>
<evidence type="ECO:0000256" key="1">
    <source>
        <dbReference type="ARBA" id="ARBA00009941"/>
    </source>
</evidence>